<evidence type="ECO:0008006" key="4">
    <source>
        <dbReference type="Google" id="ProtNLM"/>
    </source>
</evidence>
<sequence>MHDVGLTKPRAKAAENQTRQGPFVKPEQYSEEAEPSKDGSSPESVVSVSVRQGTVAVYEEKRQEDHNNGLAQDDN</sequence>
<protein>
    <recommendedName>
        <fullName evidence="4">Seed maturation protein</fullName>
    </recommendedName>
</protein>
<gene>
    <name evidence="2" type="ORF">Tco_0625609</name>
</gene>
<evidence type="ECO:0000256" key="1">
    <source>
        <dbReference type="SAM" id="MobiDB-lite"/>
    </source>
</evidence>
<proteinExistence type="predicted"/>
<reference evidence="2" key="1">
    <citation type="journal article" date="2022" name="Int. J. Mol. Sci.">
        <title>Draft Genome of Tanacetum Coccineum: Genomic Comparison of Closely Related Tanacetum-Family Plants.</title>
        <authorList>
            <person name="Yamashiro T."/>
            <person name="Shiraishi A."/>
            <person name="Nakayama K."/>
            <person name="Satake H."/>
        </authorList>
    </citation>
    <scope>NUCLEOTIDE SEQUENCE</scope>
</reference>
<feature type="compositionally biased region" description="Basic and acidic residues" evidence="1">
    <location>
        <begin position="58"/>
        <end position="67"/>
    </location>
</feature>
<accession>A0ABQ4WH88</accession>
<feature type="compositionally biased region" description="Low complexity" evidence="1">
    <location>
        <begin position="41"/>
        <end position="50"/>
    </location>
</feature>
<keyword evidence="3" id="KW-1185">Reference proteome</keyword>
<comment type="caution">
    <text evidence="2">The sequence shown here is derived from an EMBL/GenBank/DDBJ whole genome shotgun (WGS) entry which is preliminary data.</text>
</comment>
<dbReference type="Proteomes" id="UP001151760">
    <property type="component" value="Unassembled WGS sequence"/>
</dbReference>
<reference evidence="2" key="2">
    <citation type="submission" date="2022-01" db="EMBL/GenBank/DDBJ databases">
        <authorList>
            <person name="Yamashiro T."/>
            <person name="Shiraishi A."/>
            <person name="Satake H."/>
            <person name="Nakayama K."/>
        </authorList>
    </citation>
    <scope>NUCLEOTIDE SEQUENCE</scope>
</reference>
<organism evidence="2 3">
    <name type="scientific">Tanacetum coccineum</name>
    <dbReference type="NCBI Taxonomy" id="301880"/>
    <lineage>
        <taxon>Eukaryota</taxon>
        <taxon>Viridiplantae</taxon>
        <taxon>Streptophyta</taxon>
        <taxon>Embryophyta</taxon>
        <taxon>Tracheophyta</taxon>
        <taxon>Spermatophyta</taxon>
        <taxon>Magnoliopsida</taxon>
        <taxon>eudicotyledons</taxon>
        <taxon>Gunneridae</taxon>
        <taxon>Pentapetalae</taxon>
        <taxon>asterids</taxon>
        <taxon>campanulids</taxon>
        <taxon>Asterales</taxon>
        <taxon>Asteraceae</taxon>
        <taxon>Asteroideae</taxon>
        <taxon>Anthemideae</taxon>
        <taxon>Anthemidinae</taxon>
        <taxon>Tanacetum</taxon>
    </lineage>
</organism>
<evidence type="ECO:0000313" key="3">
    <source>
        <dbReference type="Proteomes" id="UP001151760"/>
    </source>
</evidence>
<evidence type="ECO:0000313" key="2">
    <source>
        <dbReference type="EMBL" id="GJS52247.1"/>
    </source>
</evidence>
<feature type="region of interest" description="Disordered" evidence="1">
    <location>
        <begin position="1"/>
        <end position="75"/>
    </location>
</feature>
<dbReference type="EMBL" id="BQNB010008642">
    <property type="protein sequence ID" value="GJS52247.1"/>
    <property type="molecule type" value="Genomic_DNA"/>
</dbReference>
<name>A0ABQ4WH88_9ASTR</name>